<dbReference type="OrthoDB" id="9787787at2"/>
<proteinExistence type="predicted"/>
<dbReference type="RefSeq" id="WP_121840785.1">
    <property type="nucleotide sequence ID" value="NZ_ML014873.1"/>
</dbReference>
<dbReference type="AlphaFoldDB" id="A0A3L8PR74"/>
<organism evidence="2 3">
    <name type="scientific">Parashewanella curva</name>
    <dbReference type="NCBI Taxonomy" id="2338552"/>
    <lineage>
        <taxon>Bacteria</taxon>
        <taxon>Pseudomonadati</taxon>
        <taxon>Pseudomonadota</taxon>
        <taxon>Gammaproteobacteria</taxon>
        <taxon>Alteromonadales</taxon>
        <taxon>Shewanellaceae</taxon>
        <taxon>Parashewanella</taxon>
    </lineage>
</organism>
<comment type="caution">
    <text evidence="2">The sequence shown here is derived from an EMBL/GenBank/DDBJ whole genome shotgun (WGS) entry which is preliminary data.</text>
</comment>
<evidence type="ECO:0000256" key="1">
    <source>
        <dbReference type="SAM" id="MobiDB-lite"/>
    </source>
</evidence>
<reference evidence="2 3" key="1">
    <citation type="submission" date="2018-09" db="EMBL/GenBank/DDBJ databases">
        <title>Phylogeny of the Shewanellaceae, and recommendation for two new genera, Pseudoshewanella and Parashewanella.</title>
        <authorList>
            <person name="Wang G."/>
        </authorList>
    </citation>
    <scope>NUCLEOTIDE SEQUENCE [LARGE SCALE GENOMIC DNA]</scope>
    <source>
        <strain evidence="2 3">C51</strain>
    </source>
</reference>
<evidence type="ECO:0000313" key="3">
    <source>
        <dbReference type="Proteomes" id="UP000281474"/>
    </source>
</evidence>
<feature type="region of interest" description="Disordered" evidence="1">
    <location>
        <begin position="1"/>
        <end position="23"/>
    </location>
</feature>
<evidence type="ECO:0000313" key="2">
    <source>
        <dbReference type="EMBL" id="RLV57880.1"/>
    </source>
</evidence>
<protein>
    <submittedName>
        <fullName evidence="2">Uncharacterized protein</fullName>
    </submittedName>
</protein>
<gene>
    <name evidence="2" type="ORF">D5018_20200</name>
</gene>
<sequence>MNDKPKNTHGGFRPGAGRKTKYEKTKVMRVPEKYEEVLKALIKHLDETAHIDSKNYGVEESEPVYIRSLVDKKQEITFKIKPI</sequence>
<dbReference type="Proteomes" id="UP000281474">
    <property type="component" value="Unassembled WGS sequence"/>
</dbReference>
<name>A0A3L8PR74_9GAMM</name>
<dbReference type="EMBL" id="QZEI01000124">
    <property type="protein sequence ID" value="RLV57880.1"/>
    <property type="molecule type" value="Genomic_DNA"/>
</dbReference>
<keyword evidence="3" id="KW-1185">Reference proteome</keyword>
<accession>A0A3L8PR74</accession>